<dbReference type="EMBL" id="ATDL01000008">
    <property type="protein sequence ID" value="ERJ60174.1"/>
    <property type="molecule type" value="Genomic_DNA"/>
</dbReference>
<reference evidence="1 2" key="1">
    <citation type="journal article" date="2013" name="Genome Announc.">
        <title>The Draft Genome Sequence of Sphingomonas paucimobilis Strain HER1398 (Proteobacteria), Host to the Giant PAU Phage, Indicates That It Is a Member of the Genus Sphingobacterium (Bacteroidetes).</title>
        <authorList>
            <person name="White R.A.III."/>
            <person name="Suttle C.A."/>
        </authorList>
    </citation>
    <scope>NUCLEOTIDE SEQUENCE [LARGE SCALE GENOMIC DNA]</scope>
    <source>
        <strain evidence="1 2">HER1398</strain>
    </source>
</reference>
<evidence type="ECO:0000313" key="2">
    <source>
        <dbReference type="Proteomes" id="UP000016584"/>
    </source>
</evidence>
<accession>U2J5G8</accession>
<dbReference type="STRING" id="1346330.M472_15545"/>
<protein>
    <submittedName>
        <fullName evidence="1">Uncharacterized protein</fullName>
    </submittedName>
</protein>
<sequence>MEIALKLDVRFFKCFILEGAYFCVCNKNVFLGSETEEQTCVSVFADL</sequence>
<name>U2J5G8_9SPHI</name>
<organism evidence="1 2">
    <name type="scientific">Sphingobacterium paucimobilis HER1398</name>
    <dbReference type="NCBI Taxonomy" id="1346330"/>
    <lineage>
        <taxon>Bacteria</taxon>
        <taxon>Pseudomonadati</taxon>
        <taxon>Bacteroidota</taxon>
        <taxon>Sphingobacteriia</taxon>
        <taxon>Sphingobacteriales</taxon>
        <taxon>Sphingobacteriaceae</taxon>
        <taxon>Sphingobacterium</taxon>
    </lineage>
</organism>
<proteinExistence type="predicted"/>
<evidence type="ECO:0000313" key="1">
    <source>
        <dbReference type="EMBL" id="ERJ60174.1"/>
    </source>
</evidence>
<gene>
    <name evidence="1" type="ORF">M472_15545</name>
</gene>
<comment type="caution">
    <text evidence="1">The sequence shown here is derived from an EMBL/GenBank/DDBJ whole genome shotgun (WGS) entry which is preliminary data.</text>
</comment>
<keyword evidence="2" id="KW-1185">Reference proteome</keyword>
<dbReference type="AlphaFoldDB" id="U2J5G8"/>
<dbReference type="Proteomes" id="UP000016584">
    <property type="component" value="Unassembled WGS sequence"/>
</dbReference>